<reference evidence="9" key="1">
    <citation type="journal article" name="BMC Genomics">
        <title>Long-read sequencing and de novo genome assembly of marine medaka (Oryzias melastigma).</title>
        <authorList>
            <person name="Liang P."/>
            <person name="Saqib H.S.A."/>
            <person name="Ni X."/>
            <person name="Shen Y."/>
        </authorList>
    </citation>
    <scope>NUCLEOTIDE SEQUENCE</scope>
    <source>
        <strain evidence="9">Bigg-433</strain>
    </source>
</reference>
<feature type="compositionally biased region" description="Low complexity" evidence="6">
    <location>
        <begin position="156"/>
        <end position="166"/>
    </location>
</feature>
<evidence type="ECO:0000259" key="7">
    <source>
        <dbReference type="SMART" id="SM00888"/>
    </source>
</evidence>
<dbReference type="AlphaFoldDB" id="A0A834FHB7"/>
<dbReference type="InterPro" id="IPR014717">
    <property type="entry name" value="Transl_elong_EF1B/ribsomal_bS6"/>
</dbReference>
<dbReference type="PANTHER" id="PTHR11595:SF86">
    <property type="entry name" value="ELONGATION FACTOR 1-DELTA ISOFORM X1"/>
    <property type="match status" value="1"/>
</dbReference>
<proteinExistence type="inferred from homology"/>
<gene>
    <name evidence="9" type="ORF">FQA47_012667</name>
</gene>
<keyword evidence="3 4" id="KW-0648">Protein biosynthesis</keyword>
<evidence type="ECO:0000256" key="5">
    <source>
        <dbReference type="SAM" id="Coils"/>
    </source>
</evidence>
<feature type="region of interest" description="Disordered" evidence="6">
    <location>
        <begin position="1"/>
        <end position="101"/>
    </location>
</feature>
<evidence type="ECO:0000256" key="2">
    <source>
        <dbReference type="ARBA" id="ARBA00022768"/>
    </source>
</evidence>
<feature type="compositionally biased region" description="Polar residues" evidence="6">
    <location>
        <begin position="42"/>
        <end position="55"/>
    </location>
</feature>
<dbReference type="EMBL" id="WKFB01000141">
    <property type="protein sequence ID" value="KAF6734158.1"/>
    <property type="molecule type" value="Genomic_DNA"/>
</dbReference>
<dbReference type="InterPro" id="IPR001326">
    <property type="entry name" value="Transl_elong_EF1B_B/D_CS"/>
</dbReference>
<feature type="compositionally biased region" description="Basic residues" evidence="6">
    <location>
        <begin position="62"/>
        <end position="72"/>
    </location>
</feature>
<comment type="caution">
    <text evidence="9">The sequence shown here is derived from an EMBL/GenBank/DDBJ whole genome shotgun (WGS) entry which is preliminary data.</text>
</comment>
<accession>A0A834FHB7</accession>
<dbReference type="Pfam" id="PF10587">
    <property type="entry name" value="EF-1_beta_acid"/>
    <property type="match status" value="1"/>
</dbReference>
<dbReference type="PROSITE" id="PS00825">
    <property type="entry name" value="EF1BD_2"/>
    <property type="match status" value="1"/>
</dbReference>
<dbReference type="CDD" id="cd00292">
    <property type="entry name" value="EF1B"/>
    <property type="match status" value="1"/>
</dbReference>
<dbReference type="Proteomes" id="UP000646548">
    <property type="component" value="Unassembled WGS sequence"/>
</dbReference>
<feature type="coiled-coil region" evidence="5">
    <location>
        <begin position="494"/>
        <end position="521"/>
    </location>
</feature>
<dbReference type="GO" id="GO:0005829">
    <property type="term" value="C:cytosol"/>
    <property type="evidence" value="ECO:0007669"/>
    <property type="project" value="TreeGrafter"/>
</dbReference>
<dbReference type="SMART" id="SM00888">
    <property type="entry name" value="EF1_GNE"/>
    <property type="match status" value="1"/>
</dbReference>
<dbReference type="SUPFAM" id="SSF54984">
    <property type="entry name" value="eEF-1beta-like"/>
    <property type="match status" value="1"/>
</dbReference>
<evidence type="ECO:0000259" key="8">
    <source>
        <dbReference type="SMART" id="SM01182"/>
    </source>
</evidence>
<organism evidence="9 10">
    <name type="scientific">Oryzias melastigma</name>
    <name type="common">Marine medaka</name>
    <dbReference type="NCBI Taxonomy" id="30732"/>
    <lineage>
        <taxon>Eukaryota</taxon>
        <taxon>Metazoa</taxon>
        <taxon>Chordata</taxon>
        <taxon>Craniata</taxon>
        <taxon>Vertebrata</taxon>
        <taxon>Euteleostomi</taxon>
        <taxon>Actinopterygii</taxon>
        <taxon>Neopterygii</taxon>
        <taxon>Teleostei</taxon>
        <taxon>Neoteleostei</taxon>
        <taxon>Acanthomorphata</taxon>
        <taxon>Ovalentaria</taxon>
        <taxon>Atherinomorphae</taxon>
        <taxon>Beloniformes</taxon>
        <taxon>Adrianichthyidae</taxon>
        <taxon>Oryziinae</taxon>
        <taxon>Oryzias</taxon>
    </lineage>
</organism>
<feature type="compositionally biased region" description="Basic and acidic residues" evidence="6">
    <location>
        <begin position="1"/>
        <end position="13"/>
    </location>
</feature>
<dbReference type="InterPro" id="IPR014038">
    <property type="entry name" value="EF1B_bsu/dsu_GNE"/>
</dbReference>
<evidence type="ECO:0000256" key="1">
    <source>
        <dbReference type="ARBA" id="ARBA00007411"/>
    </source>
</evidence>
<dbReference type="SMART" id="SM01182">
    <property type="entry name" value="EF-1_beta_acid"/>
    <property type="match status" value="1"/>
</dbReference>
<feature type="domain" description="Elongation factor 1 beta central acidic region eukaryote" evidence="8">
    <location>
        <begin position="569"/>
        <end position="593"/>
    </location>
</feature>
<evidence type="ECO:0000313" key="9">
    <source>
        <dbReference type="EMBL" id="KAF6734158.1"/>
    </source>
</evidence>
<dbReference type="Pfam" id="PF00736">
    <property type="entry name" value="EF1_GNE"/>
    <property type="match status" value="1"/>
</dbReference>
<dbReference type="InterPro" id="IPR018940">
    <property type="entry name" value="EF-1_beta_acid_region_euk"/>
</dbReference>
<feature type="region of interest" description="Disordered" evidence="6">
    <location>
        <begin position="550"/>
        <end position="574"/>
    </location>
</feature>
<keyword evidence="2 4" id="KW-0251">Elongation factor</keyword>
<dbReference type="PANTHER" id="PTHR11595">
    <property type="entry name" value="EF-HAND AND COILED-COIL DOMAIN-CONTAINING FAMILY MEMBER"/>
    <property type="match status" value="1"/>
</dbReference>
<dbReference type="GO" id="GO:0003746">
    <property type="term" value="F:translation elongation factor activity"/>
    <property type="evidence" value="ECO:0007669"/>
    <property type="project" value="UniProtKB-KW"/>
</dbReference>
<evidence type="ECO:0000256" key="4">
    <source>
        <dbReference type="RuleBase" id="RU003791"/>
    </source>
</evidence>
<evidence type="ECO:0000256" key="6">
    <source>
        <dbReference type="SAM" id="MobiDB-lite"/>
    </source>
</evidence>
<dbReference type="Gene3D" id="3.30.70.60">
    <property type="match status" value="1"/>
</dbReference>
<sequence length="688" mass="76291">MSKKISVEDKLEQDPAPSRCQVDQSTKASLGGRKKAEPGQRNGETASSSPESGSLNGDLKRSGKSRRRRKRSSNPDKCPEGKVDKVKKEEKPDKQTSQDCNQQDVLNGLQSECANVWFERSIYERAESLYQNWLTASFHKTSQSNPSPPSSGKRSNNAAAVAPVSSGPACHHGDRVACHHVKQAVWVNKTSFDQAERCFAEGSAPPAVPNSLVLLSSPNCPAASRTPDEGYQSQAQTPATPVIQQGASTPVARQSINGLPRIPLELVRGVWLDKPLYDRAEAAFYQNICNDHPQSLVEEEEEEEEELVEEKPLVLLGKAEVFHALHPIQEEEEPAEAPEKEETPGIYFLHPDSERVWLDKGRWDAAESRFHGTRAAKACAAKKDRRAEAKIASKGSQRDKKMASVDFLAKEKIWFDKPQYDEAERRFYEHKNGGAVQTMPVSSLQVNIFHFYMMSVRNAILQDIARARENIQKSLAGNAGSNNPADQGEIISRIKSLELENKSLHKVVDDLRAALSRLECRVAVLEKPPVPVTAAPPQVLHKCKLGSAVQQKSSAPAKEDEEDDDDIDLFGSDEDEEADKLKEQRLKEYAEKKAKKPAIIAKSSILLDVKPWDDETDMKKLEECVRSVQADGLLWGASKLVPVGYGIKKLQISCVVEDDKVGTDLLEEEITKFEDFVQSVDVAAFNKI</sequence>
<name>A0A834FHB7_ORYME</name>
<dbReference type="PROSITE" id="PS00824">
    <property type="entry name" value="EF1BD_1"/>
    <property type="match status" value="1"/>
</dbReference>
<dbReference type="GO" id="GO:0005085">
    <property type="term" value="F:guanyl-nucleotide exchange factor activity"/>
    <property type="evidence" value="ECO:0007669"/>
    <property type="project" value="TreeGrafter"/>
</dbReference>
<feature type="compositionally biased region" description="Polar residues" evidence="6">
    <location>
        <begin position="139"/>
        <end position="155"/>
    </location>
</feature>
<evidence type="ECO:0000256" key="3">
    <source>
        <dbReference type="ARBA" id="ARBA00022917"/>
    </source>
</evidence>
<comment type="similarity">
    <text evidence="1 4">Belongs to the EF-1-beta/EF-1-delta family.</text>
</comment>
<dbReference type="InterPro" id="IPR049720">
    <property type="entry name" value="EF1B_bsu/dsu"/>
</dbReference>
<feature type="compositionally biased region" description="Basic and acidic residues" evidence="6">
    <location>
        <begin position="73"/>
        <end position="96"/>
    </location>
</feature>
<protein>
    <submittedName>
        <fullName evidence="9">Elongation factor 1-delta</fullName>
    </submittedName>
</protein>
<dbReference type="GO" id="GO:0005853">
    <property type="term" value="C:eukaryotic translation elongation factor 1 complex"/>
    <property type="evidence" value="ECO:0007669"/>
    <property type="project" value="InterPro"/>
</dbReference>
<keyword evidence="5" id="KW-0175">Coiled coil</keyword>
<evidence type="ECO:0000313" key="10">
    <source>
        <dbReference type="Proteomes" id="UP000646548"/>
    </source>
</evidence>
<dbReference type="FunFam" id="3.30.70.60:FF:000001">
    <property type="entry name" value="Elongation factor 1-beta 1 like"/>
    <property type="match status" value="1"/>
</dbReference>
<feature type="domain" description="Translation elongation factor EF1B beta/delta subunit guanine nucleotide exchange" evidence="7">
    <location>
        <begin position="602"/>
        <end position="688"/>
    </location>
</feature>
<feature type="region of interest" description="Disordered" evidence="6">
    <location>
        <begin position="139"/>
        <end position="166"/>
    </location>
</feature>
<dbReference type="InterPro" id="IPR036219">
    <property type="entry name" value="eEF-1beta-like_sf"/>
</dbReference>
<feature type="compositionally biased region" description="Acidic residues" evidence="6">
    <location>
        <begin position="559"/>
        <end position="574"/>
    </location>
</feature>